<dbReference type="PANTHER" id="PTHR38460">
    <property type="entry name" value="TAUTOMERASE YOLI-RELATED"/>
    <property type="match status" value="1"/>
</dbReference>
<evidence type="ECO:0000259" key="2">
    <source>
        <dbReference type="Pfam" id="PF01361"/>
    </source>
</evidence>
<evidence type="ECO:0000313" key="4">
    <source>
        <dbReference type="Proteomes" id="UP000027931"/>
    </source>
</evidence>
<gene>
    <name evidence="3" type="ORF">EL26_08595</name>
</gene>
<name>A0A074LT72_9BACL</name>
<dbReference type="STRING" id="1157490.EL26_08595"/>
<reference evidence="3 4" key="1">
    <citation type="journal article" date="2013" name="Int. J. Syst. Evol. Microbiol.">
        <title>Tumebacillus flagellatus sp. nov., an alpha-amylase/pullulanase-producing bacterium isolated from cassava wastewater.</title>
        <authorList>
            <person name="Wang Q."/>
            <person name="Xie N."/>
            <person name="Qin Y."/>
            <person name="Shen N."/>
            <person name="Zhu J."/>
            <person name="Mi H."/>
            <person name="Huang R."/>
        </authorList>
    </citation>
    <scope>NUCLEOTIDE SEQUENCE [LARGE SCALE GENOMIC DNA]</scope>
    <source>
        <strain evidence="3 4">GST4</strain>
    </source>
</reference>
<dbReference type="OrthoDB" id="9804765at2"/>
<proteinExistence type="predicted"/>
<dbReference type="RefSeq" id="WP_038086585.1">
    <property type="nucleotide sequence ID" value="NZ_JMIR01000009.1"/>
</dbReference>
<protein>
    <recommendedName>
        <fullName evidence="2">4-oxalocrotonate tautomerase-like domain-containing protein</fullName>
    </recommendedName>
</protein>
<dbReference type="Proteomes" id="UP000027931">
    <property type="component" value="Unassembled WGS sequence"/>
</dbReference>
<dbReference type="Gene3D" id="3.30.429.10">
    <property type="entry name" value="Macrophage Migration Inhibitory Factor"/>
    <property type="match status" value="1"/>
</dbReference>
<feature type="domain" description="4-oxalocrotonate tautomerase-like" evidence="2">
    <location>
        <begin position="2"/>
        <end position="58"/>
    </location>
</feature>
<dbReference type="Pfam" id="PF01361">
    <property type="entry name" value="Tautomerase"/>
    <property type="match status" value="1"/>
</dbReference>
<evidence type="ECO:0000313" key="3">
    <source>
        <dbReference type="EMBL" id="KEO83700.1"/>
    </source>
</evidence>
<comment type="caution">
    <text evidence="3">The sequence shown here is derived from an EMBL/GenBank/DDBJ whole genome shotgun (WGS) entry which is preliminary data.</text>
</comment>
<dbReference type="eggNOG" id="COG1942">
    <property type="taxonomic scope" value="Bacteria"/>
</dbReference>
<dbReference type="PANTHER" id="PTHR38460:SF1">
    <property type="entry name" value="TAUTOMERASE YOLI-RELATED"/>
    <property type="match status" value="1"/>
</dbReference>
<dbReference type="InterPro" id="IPR037479">
    <property type="entry name" value="Tauto_MSAD"/>
</dbReference>
<keyword evidence="1" id="KW-0413">Isomerase</keyword>
<dbReference type="SUPFAM" id="SSF55331">
    <property type="entry name" value="Tautomerase/MIF"/>
    <property type="match status" value="1"/>
</dbReference>
<keyword evidence="4" id="KW-1185">Reference proteome</keyword>
<evidence type="ECO:0000256" key="1">
    <source>
        <dbReference type="ARBA" id="ARBA00023235"/>
    </source>
</evidence>
<dbReference type="AlphaFoldDB" id="A0A074LT72"/>
<dbReference type="InterPro" id="IPR014347">
    <property type="entry name" value="Tautomerase/MIF_sf"/>
</dbReference>
<dbReference type="EMBL" id="JMIR01000009">
    <property type="protein sequence ID" value="KEO83700.1"/>
    <property type="molecule type" value="Genomic_DNA"/>
</dbReference>
<dbReference type="GO" id="GO:0016853">
    <property type="term" value="F:isomerase activity"/>
    <property type="evidence" value="ECO:0007669"/>
    <property type="project" value="UniProtKB-KW"/>
</dbReference>
<accession>A0A074LT72</accession>
<dbReference type="InterPro" id="IPR004370">
    <property type="entry name" value="4-OT-like_dom"/>
</dbReference>
<organism evidence="3 4">
    <name type="scientific">Tumebacillus flagellatus</name>
    <dbReference type="NCBI Taxonomy" id="1157490"/>
    <lineage>
        <taxon>Bacteria</taxon>
        <taxon>Bacillati</taxon>
        <taxon>Bacillota</taxon>
        <taxon>Bacilli</taxon>
        <taxon>Bacillales</taxon>
        <taxon>Alicyclobacillaceae</taxon>
        <taxon>Tumebacillus</taxon>
    </lineage>
</organism>
<sequence>MPFTRVSILKGKSSEYKKALLSNVYLAMRETFNVPEDDLVMVIHEHEPDGFLYSGNYLNIDHAENVFINLVESPKENGSFGNGVAQYAE</sequence>